<evidence type="ECO:0000313" key="1">
    <source>
        <dbReference type="EMBL" id="WGK68662.1"/>
    </source>
</evidence>
<keyword evidence="2" id="KW-1185">Reference proteome</keyword>
<protein>
    <submittedName>
        <fullName evidence="1">Uncharacterized protein</fullName>
    </submittedName>
</protein>
<name>A0ABY8MFC0_9SPIO</name>
<dbReference type="Proteomes" id="UP001228690">
    <property type="component" value="Chromosome"/>
</dbReference>
<dbReference type="EMBL" id="CP123443">
    <property type="protein sequence ID" value="WGK68662.1"/>
    <property type="molecule type" value="Genomic_DNA"/>
</dbReference>
<evidence type="ECO:0000313" key="2">
    <source>
        <dbReference type="Proteomes" id="UP001228690"/>
    </source>
</evidence>
<accession>A0ABY8MFC0</accession>
<reference evidence="1 2" key="1">
    <citation type="submission" date="2023-04" db="EMBL/GenBank/DDBJ databases">
        <title>Spirochaete genome identified in red abalone sample constitutes a novel genus.</title>
        <authorList>
            <person name="Sharma S.P."/>
            <person name="Purcell C.M."/>
            <person name="Hyde J.R."/>
            <person name="Severin A.J."/>
        </authorList>
    </citation>
    <scope>NUCLEOTIDE SEQUENCE [LARGE SCALE GENOMIC DNA]</scope>
    <source>
        <strain evidence="1 2">SP-2023</strain>
    </source>
</reference>
<proteinExistence type="predicted"/>
<organism evidence="1 2">
    <name type="scientific">Candidatus Haliotispira prima</name>
    <dbReference type="NCBI Taxonomy" id="3034016"/>
    <lineage>
        <taxon>Bacteria</taxon>
        <taxon>Pseudomonadati</taxon>
        <taxon>Spirochaetota</taxon>
        <taxon>Spirochaetia</taxon>
        <taxon>Spirochaetales</taxon>
        <taxon>Spirochaetaceae</taxon>
        <taxon>Candidatus Haliotispira</taxon>
    </lineage>
</organism>
<dbReference type="RefSeq" id="WP_326926848.1">
    <property type="nucleotide sequence ID" value="NZ_CP123443.1"/>
</dbReference>
<gene>
    <name evidence="1" type="ORF">P0082_09250</name>
</gene>
<sequence length="130" mass="14574">MENPEGRTWRIQTLALLWKALDNRENEEQQIRLIQQAIANHNAYRQHFPEEAAIAVYLDRIEGVAHYVEVVAALRSSYQEIQSMPDRIDAYALLLQTKNVVDEAGIVAEAYALGVAAGKILSKIPGKKSS</sequence>